<dbReference type="RefSeq" id="WP_338544896.1">
    <property type="nucleotide sequence ID" value="NZ_CP145723.1"/>
</dbReference>
<evidence type="ECO:0008006" key="3">
    <source>
        <dbReference type="Google" id="ProtNLM"/>
    </source>
</evidence>
<protein>
    <recommendedName>
        <fullName evidence="3">Phage protein</fullName>
    </recommendedName>
</protein>
<dbReference type="EMBL" id="CP145723">
    <property type="protein sequence ID" value="WWM65426.1"/>
    <property type="molecule type" value="Genomic_DNA"/>
</dbReference>
<keyword evidence="2" id="KW-1185">Reference proteome</keyword>
<proteinExistence type="predicted"/>
<evidence type="ECO:0000313" key="1">
    <source>
        <dbReference type="EMBL" id="WWM65426.1"/>
    </source>
</evidence>
<dbReference type="Proteomes" id="UP001372714">
    <property type="component" value="Chromosome"/>
</dbReference>
<sequence>MTNIDHGNTFVVVREEKFELKFNLKAVKLIDTHFNGLVNALQSVQRMSPQAVSAVITFGAGLSTKQKDVEALEWEVIQAGTANIAAEVTPYLLALLNPAAKSPEEIEAEAESGNE</sequence>
<organism evidence="1 2">
    <name type="scientific">Pseudomonas benzopyrenica</name>
    <dbReference type="NCBI Taxonomy" id="2993566"/>
    <lineage>
        <taxon>Bacteria</taxon>
        <taxon>Pseudomonadati</taxon>
        <taxon>Pseudomonadota</taxon>
        <taxon>Gammaproteobacteria</taxon>
        <taxon>Pseudomonadales</taxon>
        <taxon>Pseudomonadaceae</taxon>
        <taxon>Pseudomonas</taxon>
    </lineage>
</organism>
<name>A0ABZ2FKR7_9PSED</name>
<accession>A0ABZ2FKR7</accession>
<gene>
    <name evidence="1" type="ORF">V6W80_17105</name>
</gene>
<reference evidence="1 2" key="1">
    <citation type="submission" date="2024-02" db="EMBL/GenBank/DDBJ databases">
        <title>The whole genome sequence of Pseudomonas benzopyrenica MLY92.</title>
        <authorList>
            <person name="Liu Y."/>
        </authorList>
    </citation>
    <scope>NUCLEOTIDE SEQUENCE [LARGE SCALE GENOMIC DNA]</scope>
    <source>
        <strain evidence="1 2">MLY92</strain>
    </source>
</reference>
<evidence type="ECO:0000313" key="2">
    <source>
        <dbReference type="Proteomes" id="UP001372714"/>
    </source>
</evidence>